<sequence>MTCRFAITIKPSFFLSPRFSWPKLNKLLGRFIKLRFLCLFL</sequence>
<comment type="caution">
    <text evidence="1">The sequence shown here is derived from an EMBL/GenBank/DDBJ whole genome shotgun (WGS) entry which is preliminary data.</text>
</comment>
<dbReference type="AlphaFoldDB" id="A0A8T2H2N1"/>
<protein>
    <submittedName>
        <fullName evidence="1">Uncharacterized protein</fullName>
    </submittedName>
</protein>
<accession>A0A8T2H2N1</accession>
<dbReference type="EMBL" id="JAEFBJ010000001">
    <property type="protein sequence ID" value="KAG7653816.1"/>
    <property type="molecule type" value="Genomic_DNA"/>
</dbReference>
<organism evidence="1 2">
    <name type="scientific">Arabidopsis suecica</name>
    <name type="common">Swedish thale-cress</name>
    <name type="synonym">Cardaminopsis suecica</name>
    <dbReference type="NCBI Taxonomy" id="45249"/>
    <lineage>
        <taxon>Eukaryota</taxon>
        <taxon>Viridiplantae</taxon>
        <taxon>Streptophyta</taxon>
        <taxon>Embryophyta</taxon>
        <taxon>Tracheophyta</taxon>
        <taxon>Spermatophyta</taxon>
        <taxon>Magnoliopsida</taxon>
        <taxon>eudicotyledons</taxon>
        <taxon>Gunneridae</taxon>
        <taxon>Pentapetalae</taxon>
        <taxon>rosids</taxon>
        <taxon>malvids</taxon>
        <taxon>Brassicales</taxon>
        <taxon>Brassicaceae</taxon>
        <taxon>Camelineae</taxon>
        <taxon>Arabidopsis</taxon>
    </lineage>
</organism>
<proteinExistence type="predicted"/>
<feature type="non-terminal residue" evidence="1">
    <location>
        <position position="41"/>
    </location>
</feature>
<evidence type="ECO:0000313" key="1">
    <source>
        <dbReference type="EMBL" id="KAG7653816.1"/>
    </source>
</evidence>
<dbReference type="Proteomes" id="UP000694251">
    <property type="component" value="Chromosome 1"/>
</dbReference>
<keyword evidence="2" id="KW-1185">Reference proteome</keyword>
<reference evidence="1 2" key="1">
    <citation type="submission" date="2020-12" db="EMBL/GenBank/DDBJ databases">
        <title>Concerted genomic and epigenomic changes stabilize Arabidopsis allopolyploids.</title>
        <authorList>
            <person name="Chen Z."/>
        </authorList>
    </citation>
    <scope>NUCLEOTIDE SEQUENCE [LARGE SCALE GENOMIC DNA]</scope>
    <source>
        <strain evidence="1">As9502</strain>
        <tissue evidence="1">Leaf</tissue>
    </source>
</reference>
<evidence type="ECO:0000313" key="2">
    <source>
        <dbReference type="Proteomes" id="UP000694251"/>
    </source>
</evidence>
<name>A0A8T2H2N1_ARASU</name>
<gene>
    <name evidence="1" type="ORF">ISN44_As01g010430</name>
</gene>